<dbReference type="SUPFAM" id="SSF56784">
    <property type="entry name" value="HAD-like"/>
    <property type="match status" value="1"/>
</dbReference>
<dbReference type="InterPro" id="IPR023214">
    <property type="entry name" value="HAD_sf"/>
</dbReference>
<dbReference type="PANTHER" id="PTHR42896">
    <property type="entry name" value="XYLULOSE-1,5-BISPHOSPHATE (XUBP) PHOSPHATASE"/>
    <property type="match status" value="1"/>
</dbReference>
<gene>
    <name evidence="1" type="ORF">KSP40_PGU004076</name>
</gene>
<dbReference type="InterPro" id="IPR044999">
    <property type="entry name" value="CbbY-like"/>
</dbReference>
<dbReference type="PANTHER" id="PTHR42896:SF3">
    <property type="entry name" value="PROTEIN, PUTATIVE, EXPRESSED-RELATED"/>
    <property type="match status" value="1"/>
</dbReference>
<dbReference type="InterPro" id="IPR036412">
    <property type="entry name" value="HAD-like_sf"/>
</dbReference>
<dbReference type="EMBL" id="JBBWWR010000014">
    <property type="protein sequence ID" value="KAK8953716.1"/>
    <property type="molecule type" value="Genomic_DNA"/>
</dbReference>
<keyword evidence="2" id="KW-1185">Reference proteome</keyword>
<protein>
    <recommendedName>
        <fullName evidence="3">CBBY-like protein</fullName>
    </recommendedName>
</protein>
<dbReference type="InterPro" id="IPR023198">
    <property type="entry name" value="PGP-like_dom2"/>
</dbReference>
<dbReference type="Gene3D" id="3.40.50.1000">
    <property type="entry name" value="HAD superfamily/HAD-like"/>
    <property type="match status" value="1"/>
</dbReference>
<comment type="caution">
    <text evidence="1">The sequence shown here is derived from an EMBL/GenBank/DDBJ whole genome shotgun (WGS) entry which is preliminary data.</text>
</comment>
<evidence type="ECO:0000313" key="2">
    <source>
        <dbReference type="Proteomes" id="UP001412067"/>
    </source>
</evidence>
<organism evidence="1 2">
    <name type="scientific">Platanthera guangdongensis</name>
    <dbReference type="NCBI Taxonomy" id="2320717"/>
    <lineage>
        <taxon>Eukaryota</taxon>
        <taxon>Viridiplantae</taxon>
        <taxon>Streptophyta</taxon>
        <taxon>Embryophyta</taxon>
        <taxon>Tracheophyta</taxon>
        <taxon>Spermatophyta</taxon>
        <taxon>Magnoliopsida</taxon>
        <taxon>Liliopsida</taxon>
        <taxon>Asparagales</taxon>
        <taxon>Orchidaceae</taxon>
        <taxon>Orchidoideae</taxon>
        <taxon>Orchideae</taxon>
        <taxon>Orchidinae</taxon>
        <taxon>Platanthera</taxon>
    </lineage>
</organism>
<dbReference type="Gene3D" id="1.10.150.240">
    <property type="entry name" value="Putative phosphatase, domain 2"/>
    <property type="match status" value="1"/>
</dbReference>
<sequence length="378" mass="40995">MDTSAAAAAASSLFIPNSFPLLQSRTLKSEIYKLAAIPAPSFPSTPASILRPIHRFNILKPKRSIPSSHTSPSINPEPSRQLGLLIEVDGVLADVPRLENRQAFNVAFQKLGLDCANWTEPIYTDLKRKTAGDEERMLILFFNQIGWPTSLPTNEKEAFMKSVLREKKKALEDFAKSSNFNLRPGVENFVDEAIKEGLPLVLLTAYSKNGEVCRSVIEKLGRERTVKVKIIGKDEVQQSFYGQLILGKGVSSSLDEQLAKEARKAVSMEKQRVAEEVASILKLTVDIDTSSTESIDLIVATLRAAAECVGLTVQDCVLIAGSQSGVIGAEKIGMPSVVIRGGSAARAEFRSAKAVMDGFGGADLTVSKLLGKRFTNTS</sequence>
<name>A0ABR2LXZ2_9ASPA</name>
<accession>A0ABR2LXZ2</accession>
<proteinExistence type="predicted"/>
<reference evidence="1 2" key="1">
    <citation type="journal article" date="2022" name="Nat. Plants">
        <title>Genomes of leafy and leafless Platanthera orchids illuminate the evolution of mycoheterotrophy.</title>
        <authorList>
            <person name="Li M.H."/>
            <person name="Liu K.W."/>
            <person name="Li Z."/>
            <person name="Lu H.C."/>
            <person name="Ye Q.L."/>
            <person name="Zhang D."/>
            <person name="Wang J.Y."/>
            <person name="Li Y.F."/>
            <person name="Zhong Z.M."/>
            <person name="Liu X."/>
            <person name="Yu X."/>
            <person name="Liu D.K."/>
            <person name="Tu X.D."/>
            <person name="Liu B."/>
            <person name="Hao Y."/>
            <person name="Liao X.Y."/>
            <person name="Jiang Y.T."/>
            <person name="Sun W.H."/>
            <person name="Chen J."/>
            <person name="Chen Y.Q."/>
            <person name="Ai Y."/>
            <person name="Zhai J.W."/>
            <person name="Wu S.S."/>
            <person name="Zhou Z."/>
            <person name="Hsiao Y.Y."/>
            <person name="Wu W.L."/>
            <person name="Chen Y.Y."/>
            <person name="Lin Y.F."/>
            <person name="Hsu J.L."/>
            <person name="Li C.Y."/>
            <person name="Wang Z.W."/>
            <person name="Zhao X."/>
            <person name="Zhong W.Y."/>
            <person name="Ma X.K."/>
            <person name="Ma L."/>
            <person name="Huang J."/>
            <person name="Chen G.Z."/>
            <person name="Huang M.Z."/>
            <person name="Huang L."/>
            <person name="Peng D.H."/>
            <person name="Luo Y.B."/>
            <person name="Zou S.Q."/>
            <person name="Chen S.P."/>
            <person name="Lan S."/>
            <person name="Tsai W.C."/>
            <person name="Van de Peer Y."/>
            <person name="Liu Z.J."/>
        </authorList>
    </citation>
    <scope>NUCLEOTIDE SEQUENCE [LARGE SCALE GENOMIC DNA]</scope>
    <source>
        <strain evidence="1">Lor288</strain>
    </source>
</reference>
<evidence type="ECO:0000313" key="1">
    <source>
        <dbReference type="EMBL" id="KAK8953716.1"/>
    </source>
</evidence>
<evidence type="ECO:0008006" key="3">
    <source>
        <dbReference type="Google" id="ProtNLM"/>
    </source>
</evidence>
<dbReference type="Proteomes" id="UP001412067">
    <property type="component" value="Unassembled WGS sequence"/>
</dbReference>